<gene>
    <name evidence="3" type="ORF">JCR33_09605</name>
</gene>
<dbReference type="Gene3D" id="3.40.190.10">
    <property type="entry name" value="Periplasmic binding protein-like II"/>
    <property type="match status" value="2"/>
</dbReference>
<keyword evidence="4" id="KW-1185">Reference proteome</keyword>
<evidence type="ECO:0000313" key="4">
    <source>
        <dbReference type="Proteomes" id="UP000609531"/>
    </source>
</evidence>
<feature type="signal peptide" evidence="1">
    <location>
        <begin position="1"/>
        <end position="21"/>
    </location>
</feature>
<feature type="domain" description="SsuA/THI5-like" evidence="2">
    <location>
        <begin position="37"/>
        <end position="236"/>
    </location>
</feature>
<evidence type="ECO:0000313" key="3">
    <source>
        <dbReference type="EMBL" id="MBJ3775941.1"/>
    </source>
</evidence>
<protein>
    <submittedName>
        <fullName evidence="3">ABC transporter substrate-binding protein</fullName>
    </submittedName>
</protein>
<name>A0A934INY1_9HYPH</name>
<dbReference type="SUPFAM" id="SSF53850">
    <property type="entry name" value="Periplasmic binding protein-like II"/>
    <property type="match status" value="1"/>
</dbReference>
<dbReference type="InterPro" id="IPR015168">
    <property type="entry name" value="SsuA/THI5"/>
</dbReference>
<dbReference type="GO" id="GO:0009228">
    <property type="term" value="P:thiamine biosynthetic process"/>
    <property type="evidence" value="ECO:0007669"/>
    <property type="project" value="InterPro"/>
</dbReference>
<dbReference type="PANTHER" id="PTHR31528:SF3">
    <property type="entry name" value="THIAMINE BIOSYNTHESIS PROTEIN HI_0357-RELATED"/>
    <property type="match status" value="1"/>
</dbReference>
<dbReference type="Pfam" id="PF09084">
    <property type="entry name" value="NMT1"/>
    <property type="match status" value="1"/>
</dbReference>
<feature type="chain" id="PRO_5037118408" evidence="1">
    <location>
        <begin position="22"/>
        <end position="337"/>
    </location>
</feature>
<evidence type="ECO:0000256" key="1">
    <source>
        <dbReference type="SAM" id="SignalP"/>
    </source>
</evidence>
<organism evidence="3 4">
    <name type="scientific">Acuticoccus mangrovi</name>
    <dbReference type="NCBI Taxonomy" id="2796142"/>
    <lineage>
        <taxon>Bacteria</taxon>
        <taxon>Pseudomonadati</taxon>
        <taxon>Pseudomonadota</taxon>
        <taxon>Alphaproteobacteria</taxon>
        <taxon>Hyphomicrobiales</taxon>
        <taxon>Amorphaceae</taxon>
        <taxon>Acuticoccus</taxon>
    </lineage>
</organism>
<comment type="caution">
    <text evidence="3">The sequence shown here is derived from an EMBL/GenBank/DDBJ whole genome shotgun (WGS) entry which is preliminary data.</text>
</comment>
<dbReference type="EMBL" id="JAEKJA010000007">
    <property type="protein sequence ID" value="MBJ3775941.1"/>
    <property type="molecule type" value="Genomic_DNA"/>
</dbReference>
<keyword evidence="1" id="KW-0732">Signal</keyword>
<dbReference type="Proteomes" id="UP000609531">
    <property type="component" value="Unassembled WGS sequence"/>
</dbReference>
<sequence>MDMTRIFILALAAATAGTAHAQDLTAVTFGTNWLPQAEHGGYYQSVADGTYAACGLDVTIAPGGPQVNNRALLLAGRIQFHMGGNLLQAFNAAEQGIPLKVVAAHFQKEPQVLMTHPDQGLDTWDSLKTIDLLIGENGFQSYYQWMISEYGFSADQRKPYTFNPAPFLANPRSGQQGYVTSEPYAIETQGGFKPVIFLLADYGFDTYATTVEVMAKTAEESPEMVQCFVDGSAIGWYNYLYGDRSAADALILEANPEMTQAQLDYSVDKMKEYGIVDSGDALELGIGAMTDERFASFYDKMVAAGVAPKGIDVKSIYTLEFVDKGVGLDVKKALTGE</sequence>
<accession>A0A934INY1</accession>
<dbReference type="AlphaFoldDB" id="A0A934INY1"/>
<dbReference type="InterPro" id="IPR027939">
    <property type="entry name" value="NMT1/THI5"/>
</dbReference>
<evidence type="ECO:0000259" key="2">
    <source>
        <dbReference type="Pfam" id="PF09084"/>
    </source>
</evidence>
<proteinExistence type="predicted"/>
<dbReference type="PANTHER" id="PTHR31528">
    <property type="entry name" value="4-AMINO-5-HYDROXYMETHYL-2-METHYLPYRIMIDINE PHOSPHATE SYNTHASE THI11-RELATED"/>
    <property type="match status" value="1"/>
</dbReference>
<reference evidence="3" key="1">
    <citation type="submission" date="2020-12" db="EMBL/GenBank/DDBJ databases">
        <title>Bacterial taxonomy.</title>
        <authorList>
            <person name="Pan X."/>
        </authorList>
    </citation>
    <scope>NUCLEOTIDE SEQUENCE</scope>
    <source>
        <strain evidence="3">B2012</strain>
    </source>
</reference>